<accession>A0A9N9JB69</accession>
<feature type="non-terminal residue" evidence="1">
    <location>
        <position position="1"/>
    </location>
</feature>
<evidence type="ECO:0000313" key="1">
    <source>
        <dbReference type="EMBL" id="CAG8773269.1"/>
    </source>
</evidence>
<dbReference type="EMBL" id="CAJVPZ010047915">
    <property type="protein sequence ID" value="CAG8773269.1"/>
    <property type="molecule type" value="Genomic_DNA"/>
</dbReference>
<proteinExistence type="predicted"/>
<dbReference type="Proteomes" id="UP000789396">
    <property type="component" value="Unassembled WGS sequence"/>
</dbReference>
<comment type="caution">
    <text evidence="1">The sequence shown here is derived from an EMBL/GenBank/DDBJ whole genome shotgun (WGS) entry which is preliminary data.</text>
</comment>
<dbReference type="OrthoDB" id="2372398at2759"/>
<keyword evidence="2" id="KW-1185">Reference proteome</keyword>
<feature type="non-terminal residue" evidence="1">
    <location>
        <position position="88"/>
    </location>
</feature>
<gene>
    <name evidence="1" type="ORF">RFULGI_LOCUS15223</name>
</gene>
<reference evidence="1" key="1">
    <citation type="submission" date="2021-06" db="EMBL/GenBank/DDBJ databases">
        <authorList>
            <person name="Kallberg Y."/>
            <person name="Tangrot J."/>
            <person name="Rosling A."/>
        </authorList>
    </citation>
    <scope>NUCLEOTIDE SEQUENCE</scope>
    <source>
        <strain evidence="1">IN212</strain>
    </source>
</reference>
<sequence length="88" mass="10383">IQTFCYINIKQELLEYNLRDNVNRTTINASQLEFTIKNFFNSFSSIFESCNMQLEEINDNKILIKEIVDISNPAFIRNNNLFIKNQGK</sequence>
<dbReference type="AlphaFoldDB" id="A0A9N9JB69"/>
<name>A0A9N9JB69_9GLOM</name>
<organism evidence="1 2">
    <name type="scientific">Racocetra fulgida</name>
    <dbReference type="NCBI Taxonomy" id="60492"/>
    <lineage>
        <taxon>Eukaryota</taxon>
        <taxon>Fungi</taxon>
        <taxon>Fungi incertae sedis</taxon>
        <taxon>Mucoromycota</taxon>
        <taxon>Glomeromycotina</taxon>
        <taxon>Glomeromycetes</taxon>
        <taxon>Diversisporales</taxon>
        <taxon>Gigasporaceae</taxon>
        <taxon>Racocetra</taxon>
    </lineage>
</organism>
<evidence type="ECO:0000313" key="2">
    <source>
        <dbReference type="Proteomes" id="UP000789396"/>
    </source>
</evidence>
<protein>
    <submittedName>
        <fullName evidence="1">2162_t:CDS:1</fullName>
    </submittedName>
</protein>